<dbReference type="Proteomes" id="UP000051500">
    <property type="component" value="Unassembled WGS sequence"/>
</dbReference>
<dbReference type="InterPro" id="IPR023299">
    <property type="entry name" value="ATPase_P-typ_cyto_dom_N"/>
</dbReference>
<gene>
    <name evidence="13" type="ORF">IV53_GL001192</name>
</gene>
<dbReference type="InterPro" id="IPR018303">
    <property type="entry name" value="ATPase_P-typ_P_site"/>
</dbReference>
<dbReference type="PANTHER" id="PTHR48085:SF5">
    <property type="entry name" value="CADMIUM_ZINC-TRANSPORTING ATPASE HMA4-RELATED"/>
    <property type="match status" value="1"/>
</dbReference>
<dbReference type="GO" id="GO:0005886">
    <property type="term" value="C:plasma membrane"/>
    <property type="evidence" value="ECO:0007669"/>
    <property type="project" value="UniProtKB-SubCell"/>
</dbReference>
<evidence type="ECO:0000256" key="11">
    <source>
        <dbReference type="RuleBase" id="RU362081"/>
    </source>
</evidence>
<evidence type="ECO:0000256" key="7">
    <source>
        <dbReference type="ARBA" id="ARBA00022989"/>
    </source>
</evidence>
<dbReference type="OrthoDB" id="9813266at2"/>
<dbReference type="PATRIC" id="fig|1122146.4.peg.1229"/>
<dbReference type="PRINTS" id="PR00119">
    <property type="entry name" value="CATATPASE"/>
</dbReference>
<keyword evidence="4 11" id="KW-0812">Transmembrane</keyword>
<dbReference type="Gene3D" id="3.40.1110.10">
    <property type="entry name" value="Calcium-transporting ATPase, cytoplasmic domain N"/>
    <property type="match status" value="1"/>
</dbReference>
<evidence type="ECO:0000256" key="5">
    <source>
        <dbReference type="ARBA" id="ARBA00022723"/>
    </source>
</evidence>
<keyword evidence="6" id="KW-1278">Translocase</keyword>
<dbReference type="STRING" id="1122146.IV53_GL001192"/>
<dbReference type="Pfam" id="PF00122">
    <property type="entry name" value="E1-E2_ATPase"/>
    <property type="match status" value="1"/>
</dbReference>
<feature type="domain" description="P-type ATPase A" evidence="12">
    <location>
        <begin position="122"/>
        <end position="222"/>
    </location>
</feature>
<dbReference type="GO" id="GO:0005524">
    <property type="term" value="F:ATP binding"/>
    <property type="evidence" value="ECO:0007669"/>
    <property type="project" value="UniProtKB-UniRule"/>
</dbReference>
<dbReference type="EC" id="7.2.2.21" evidence="9"/>
<dbReference type="InterPro" id="IPR027256">
    <property type="entry name" value="P-typ_ATPase_IB"/>
</dbReference>
<keyword evidence="14" id="KW-1185">Reference proteome</keyword>
<dbReference type="InterPro" id="IPR036412">
    <property type="entry name" value="HAD-like_sf"/>
</dbReference>
<evidence type="ECO:0000313" key="13">
    <source>
        <dbReference type="EMBL" id="KRN89642.1"/>
    </source>
</evidence>
<sequence>MKEKWRKLGISEKQLLIQAVIVALALVVGHFIPWHNMWMELVFYLILYVVIGKSVLKEAVENSLNGDLFDENFLMVIATIGAFVVHQYPEAVGVMLFYQIGEFFQHMAVHDSRDSITQLLDLRPDQVNLKIGDKVEVVAPETVHVDNVIMVYPGERIPLDGIVLSGTTYLDTAALTGESKPSLVEDGDEVLSGTIVQNGVLEIKVTRDLSESTVSKIMELVENANEKKAVTENFIRRFAKVYTPIVVGLAVLLTVLPPLFGELSFYDALYRALVFLVISCPCALVISIPLGFFGGIGAASRVGTLIKGSNYLEALNNVKTVVFDKTGTLTKGQFSVVGVYPNGVQTKENVLKMAAIAEQVSPHPIAQSIVASYPADDLEQYQMTEIKEIVGKGVAGVYEGKEILVGNQALLAEATITVPQTEYPAGVTLVHVAYDQEYLGALAIADTLKEDAKTAIQNLRQLGVTKVVMLTGDNEAVAQTVANELELTAYQAQLLPQDKLEEVEKLEAELQPNEKLIFVGDGLNDTPVLARADIGVAMGALGSDAAIEAADIVLMTDEPSSIAKVIKVAKRTKKIVWENIFLAIGFKVLFLTLAALGIATMWEAVFADVGVALLAIMNSMRLMRK</sequence>
<keyword evidence="8 11" id="KW-0472">Membrane</keyword>
<evidence type="ECO:0000256" key="3">
    <source>
        <dbReference type="ARBA" id="ARBA00022539"/>
    </source>
</evidence>
<evidence type="ECO:0000256" key="10">
    <source>
        <dbReference type="ARBA" id="ARBA00049338"/>
    </source>
</evidence>
<keyword evidence="11" id="KW-0067">ATP-binding</keyword>
<dbReference type="InterPro" id="IPR023214">
    <property type="entry name" value="HAD_sf"/>
</dbReference>
<organism evidence="13 14">
    <name type="scientific">Ligilactobacillus ceti DSM 22408</name>
    <dbReference type="NCBI Taxonomy" id="1122146"/>
    <lineage>
        <taxon>Bacteria</taxon>
        <taxon>Bacillati</taxon>
        <taxon>Bacillota</taxon>
        <taxon>Bacilli</taxon>
        <taxon>Lactobacillales</taxon>
        <taxon>Lactobacillaceae</taxon>
        <taxon>Ligilactobacillus</taxon>
    </lineage>
</organism>
<dbReference type="SUPFAM" id="SSF81665">
    <property type="entry name" value="Calcium ATPase, transmembrane domain M"/>
    <property type="match status" value="1"/>
</dbReference>
<dbReference type="PANTHER" id="PTHR48085">
    <property type="entry name" value="CADMIUM/ZINC-TRANSPORTING ATPASE HMA2-RELATED"/>
    <property type="match status" value="1"/>
</dbReference>
<keyword evidence="11" id="KW-1003">Cell membrane</keyword>
<evidence type="ECO:0000256" key="9">
    <source>
        <dbReference type="ARBA" id="ARBA00039103"/>
    </source>
</evidence>
<feature type="transmembrane region" description="Helical" evidence="11">
    <location>
        <begin position="15"/>
        <end position="32"/>
    </location>
</feature>
<dbReference type="eggNOG" id="COG2217">
    <property type="taxonomic scope" value="Bacteria"/>
</dbReference>
<dbReference type="InterPro" id="IPR044492">
    <property type="entry name" value="P_typ_ATPase_HD_dom"/>
</dbReference>
<dbReference type="NCBIfam" id="TIGR01494">
    <property type="entry name" value="ATPase_P-type"/>
    <property type="match status" value="1"/>
</dbReference>
<keyword evidence="7 11" id="KW-1133">Transmembrane helix</keyword>
<protein>
    <recommendedName>
        <fullName evidence="9">Cd(2+)-exporting ATPase</fullName>
        <ecNumber evidence="9">7.2.2.21</ecNumber>
    </recommendedName>
</protein>
<dbReference type="SUPFAM" id="SSF56784">
    <property type="entry name" value="HAD-like"/>
    <property type="match status" value="1"/>
</dbReference>
<dbReference type="NCBIfam" id="TIGR01512">
    <property type="entry name" value="ATPase-IB2_Cd"/>
    <property type="match status" value="1"/>
</dbReference>
<comment type="catalytic activity">
    <reaction evidence="10">
        <text>Cd(2+)(in) + ATP + H2O = Cd(2+)(out) + ADP + phosphate + H(+)</text>
        <dbReference type="Rhea" id="RHEA:12132"/>
        <dbReference type="ChEBI" id="CHEBI:15377"/>
        <dbReference type="ChEBI" id="CHEBI:15378"/>
        <dbReference type="ChEBI" id="CHEBI:30616"/>
        <dbReference type="ChEBI" id="CHEBI:43474"/>
        <dbReference type="ChEBI" id="CHEBI:48775"/>
        <dbReference type="ChEBI" id="CHEBI:456216"/>
        <dbReference type="EC" id="7.2.2.21"/>
    </reaction>
</comment>
<dbReference type="EMBL" id="JQBZ01000010">
    <property type="protein sequence ID" value="KRN89642.1"/>
    <property type="molecule type" value="Genomic_DNA"/>
</dbReference>
<dbReference type="PROSITE" id="PS00154">
    <property type="entry name" value="ATPASE_E1_E2"/>
    <property type="match status" value="1"/>
</dbReference>
<proteinExistence type="inferred from homology"/>
<feature type="transmembrane region" description="Helical" evidence="11">
    <location>
        <begin position="241"/>
        <end position="260"/>
    </location>
</feature>
<dbReference type="GO" id="GO:0008551">
    <property type="term" value="F:P-type cadmium transporter activity"/>
    <property type="evidence" value="ECO:0007669"/>
    <property type="project" value="UniProtKB-EC"/>
</dbReference>
<dbReference type="AlphaFoldDB" id="A0A0R2KSM9"/>
<comment type="subcellular location">
    <subcellularLocation>
        <location evidence="11">Cell membrane</location>
    </subcellularLocation>
    <subcellularLocation>
        <location evidence="1">Membrane</location>
        <topology evidence="1">Multi-pass membrane protein</topology>
    </subcellularLocation>
</comment>
<feature type="transmembrane region" description="Helical" evidence="11">
    <location>
        <begin position="272"/>
        <end position="299"/>
    </location>
</feature>
<dbReference type="Gene3D" id="2.70.150.10">
    <property type="entry name" value="Calcium-transporting ATPase, cytoplasmic transduction domain A"/>
    <property type="match status" value="1"/>
</dbReference>
<evidence type="ECO:0000256" key="6">
    <source>
        <dbReference type="ARBA" id="ARBA00022967"/>
    </source>
</evidence>
<dbReference type="SFLD" id="SFLDS00003">
    <property type="entry name" value="Haloacid_Dehalogenase"/>
    <property type="match status" value="1"/>
</dbReference>
<dbReference type="SFLD" id="SFLDF00027">
    <property type="entry name" value="p-type_atpase"/>
    <property type="match status" value="1"/>
</dbReference>
<evidence type="ECO:0000313" key="14">
    <source>
        <dbReference type="Proteomes" id="UP000051500"/>
    </source>
</evidence>
<dbReference type="NCBIfam" id="TIGR01525">
    <property type="entry name" value="ATPase-IB_hvy"/>
    <property type="match status" value="1"/>
</dbReference>
<reference evidence="13 14" key="1">
    <citation type="journal article" date="2015" name="Genome Announc.">
        <title>Expanding the biotechnology potential of lactobacilli through comparative genomics of 213 strains and associated genera.</title>
        <authorList>
            <person name="Sun Z."/>
            <person name="Harris H.M."/>
            <person name="McCann A."/>
            <person name="Guo C."/>
            <person name="Argimon S."/>
            <person name="Zhang W."/>
            <person name="Yang X."/>
            <person name="Jeffery I.B."/>
            <person name="Cooney J.C."/>
            <person name="Kagawa T.F."/>
            <person name="Liu W."/>
            <person name="Song Y."/>
            <person name="Salvetti E."/>
            <person name="Wrobel A."/>
            <person name="Rasinkangas P."/>
            <person name="Parkhill J."/>
            <person name="Rea M.C."/>
            <person name="O'Sullivan O."/>
            <person name="Ritari J."/>
            <person name="Douillard F.P."/>
            <person name="Paul Ross R."/>
            <person name="Yang R."/>
            <person name="Briner A.E."/>
            <person name="Felis G.E."/>
            <person name="de Vos W.M."/>
            <person name="Barrangou R."/>
            <person name="Klaenhammer T.R."/>
            <person name="Caufield P.W."/>
            <person name="Cui Y."/>
            <person name="Zhang H."/>
            <person name="O'Toole P.W."/>
        </authorList>
    </citation>
    <scope>NUCLEOTIDE SEQUENCE [LARGE SCALE GENOMIC DNA]</scope>
    <source>
        <strain evidence="13 14">DSM 22408</strain>
    </source>
</reference>
<keyword evidence="11" id="KW-0547">Nucleotide-binding</keyword>
<accession>A0A0R2KSM9</accession>
<dbReference type="Pfam" id="PF00702">
    <property type="entry name" value="Hydrolase"/>
    <property type="match status" value="1"/>
</dbReference>
<feature type="transmembrane region" description="Helical" evidence="11">
    <location>
        <begin position="38"/>
        <end position="56"/>
    </location>
</feature>
<dbReference type="RefSeq" id="WP_027106773.1">
    <property type="nucleotide sequence ID" value="NZ_AUHP01000018.1"/>
</dbReference>
<comment type="caution">
    <text evidence="13">The sequence shown here is derived from an EMBL/GenBank/DDBJ whole genome shotgun (WGS) entry which is preliminary data.</text>
</comment>
<keyword evidence="5 11" id="KW-0479">Metal-binding</keyword>
<evidence type="ECO:0000256" key="4">
    <source>
        <dbReference type="ARBA" id="ARBA00022692"/>
    </source>
</evidence>
<dbReference type="InterPro" id="IPR008250">
    <property type="entry name" value="ATPase_P-typ_transduc_dom_A_sf"/>
</dbReference>
<dbReference type="SFLD" id="SFLDG00002">
    <property type="entry name" value="C1.7:_P-type_atpase_like"/>
    <property type="match status" value="1"/>
</dbReference>
<dbReference type="SUPFAM" id="SSF81653">
    <property type="entry name" value="Calcium ATPase, transduction domain A"/>
    <property type="match status" value="1"/>
</dbReference>
<dbReference type="Gene3D" id="3.40.50.1000">
    <property type="entry name" value="HAD superfamily/HAD-like"/>
    <property type="match status" value="1"/>
</dbReference>
<keyword evidence="3" id="KW-0104">Cadmium</keyword>
<evidence type="ECO:0000256" key="8">
    <source>
        <dbReference type="ARBA" id="ARBA00023136"/>
    </source>
</evidence>
<name>A0A0R2KSM9_9LACO</name>
<evidence type="ECO:0000259" key="12">
    <source>
        <dbReference type="Pfam" id="PF00122"/>
    </source>
</evidence>
<dbReference type="InterPro" id="IPR051014">
    <property type="entry name" value="Cation_Transport_ATPase_IB"/>
</dbReference>
<dbReference type="InterPro" id="IPR023298">
    <property type="entry name" value="ATPase_P-typ_TM_dom_sf"/>
</dbReference>
<feature type="transmembrane region" description="Helical" evidence="11">
    <location>
        <begin position="580"/>
        <end position="599"/>
    </location>
</feature>
<dbReference type="GO" id="GO:0046872">
    <property type="term" value="F:metal ion binding"/>
    <property type="evidence" value="ECO:0007669"/>
    <property type="project" value="UniProtKB-KW"/>
</dbReference>
<evidence type="ECO:0000256" key="2">
    <source>
        <dbReference type="ARBA" id="ARBA00006024"/>
    </source>
</evidence>
<dbReference type="InterPro" id="IPR001757">
    <property type="entry name" value="P_typ_ATPase"/>
</dbReference>
<dbReference type="GO" id="GO:0016887">
    <property type="term" value="F:ATP hydrolysis activity"/>
    <property type="evidence" value="ECO:0007669"/>
    <property type="project" value="InterPro"/>
</dbReference>
<evidence type="ECO:0000256" key="1">
    <source>
        <dbReference type="ARBA" id="ARBA00004141"/>
    </source>
</evidence>
<dbReference type="InterPro" id="IPR059000">
    <property type="entry name" value="ATPase_P-type_domA"/>
</dbReference>
<comment type="similarity">
    <text evidence="2 11">Belongs to the cation transport ATPase (P-type) (TC 3.A.3) family. Type IB subfamily.</text>
</comment>